<dbReference type="PANTHER" id="PTHR24394">
    <property type="entry name" value="ZINC FINGER PROTEIN"/>
    <property type="match status" value="1"/>
</dbReference>
<feature type="compositionally biased region" description="Basic and acidic residues" evidence="8">
    <location>
        <begin position="144"/>
        <end position="163"/>
    </location>
</feature>
<dbReference type="EMBL" id="JACVVK020000265">
    <property type="protein sequence ID" value="KAK7481242.1"/>
    <property type="molecule type" value="Genomic_DNA"/>
</dbReference>
<dbReference type="InterPro" id="IPR013087">
    <property type="entry name" value="Znf_C2H2_type"/>
</dbReference>
<gene>
    <name evidence="10" type="ORF">BaRGS_00027502</name>
</gene>
<dbReference type="Proteomes" id="UP001519460">
    <property type="component" value="Unassembled WGS sequence"/>
</dbReference>
<feature type="region of interest" description="Disordered" evidence="8">
    <location>
        <begin position="278"/>
        <end position="302"/>
    </location>
</feature>
<keyword evidence="2" id="KW-0479">Metal-binding</keyword>
<feature type="region of interest" description="Disordered" evidence="8">
    <location>
        <begin position="335"/>
        <end position="403"/>
    </location>
</feature>
<dbReference type="AlphaFoldDB" id="A0ABD0K2E1"/>
<evidence type="ECO:0000256" key="4">
    <source>
        <dbReference type="ARBA" id="ARBA00022771"/>
    </source>
</evidence>
<evidence type="ECO:0000313" key="11">
    <source>
        <dbReference type="Proteomes" id="UP001519460"/>
    </source>
</evidence>
<sequence>MGTIDEEAASKFINALIKSVQTLCHGYLDFDTGIEIIGHINLSVDKIGSLDYILKEKVCRNDENSTLFISNSFHAHPKSEQPVKPKNSQPESQVVQRRQSSDSSESGKLTSAISSISSALSSAKDSSGNASSSRPQQSTAKRKAHDDLNSDHRSAKAASRDSHFLSSHSQPSPNDTRTSSPLDSKASLSGVTAGYEGSPRTSGNEDVHGSATMLPQTASVTSDNPSDLDVNLAGSVLERVDHDDQSNSEMAEKDDSDLDLEVTFIKEEFVEGERSACEFQGSGGGQQYSRVSHHRGSASSDGMGEQPLFPVALHSNAAATYVPGGQDMMGMAQHYGVQPGAMGPSTSQPQPGPSGMRGVPDDRTSVDLLSPSLPGPHGSSGLPVGQSFGSSLRHGAGTSNKGRAFVSHSDVDLRRVQEMCRTVEKGQLMSKWRSEVSEGSSDASKEAIEREKRRVMKRMYRATLPESKKSEIRLRDAERKRMKRATGIKPPTGVEPGDTTHSIPSLFMAHQSGVEEGTGKSVWTKKTFQCVMYSDGQTQRCLALDSEERVPGGSAELSSTFRPTDAHFQYQKKKFRCSICKAVLTRLDNYKRHLHVQWTDHHSIQQQGLEHLVSTVSAHPALTQTANWPKKIFKCALCGYSNSRFFNYKRHMRCHTGDMFQCDLCGLQYTCKYRLQKHKELKHGIVRTEHQKSSGSADHISDNFGDQGNCVSEITSFKGHGQVLGNRGKD</sequence>
<keyword evidence="5" id="KW-0862">Zinc</keyword>
<dbReference type="Gene3D" id="3.30.160.60">
    <property type="entry name" value="Classic Zinc Finger"/>
    <property type="match status" value="1"/>
</dbReference>
<evidence type="ECO:0000313" key="10">
    <source>
        <dbReference type="EMBL" id="KAK7481242.1"/>
    </source>
</evidence>
<dbReference type="SMART" id="SM00355">
    <property type="entry name" value="ZnF_C2H2"/>
    <property type="match status" value="3"/>
</dbReference>
<proteinExistence type="predicted"/>
<dbReference type="GO" id="GO:0008270">
    <property type="term" value="F:zinc ion binding"/>
    <property type="evidence" value="ECO:0007669"/>
    <property type="project" value="UniProtKB-KW"/>
</dbReference>
<feature type="compositionally biased region" description="Low complexity" evidence="8">
    <location>
        <begin position="88"/>
        <end position="133"/>
    </location>
</feature>
<keyword evidence="3" id="KW-0677">Repeat</keyword>
<evidence type="ECO:0000256" key="8">
    <source>
        <dbReference type="SAM" id="MobiDB-lite"/>
    </source>
</evidence>
<evidence type="ECO:0000256" key="3">
    <source>
        <dbReference type="ARBA" id="ARBA00022737"/>
    </source>
</evidence>
<organism evidence="10 11">
    <name type="scientific">Batillaria attramentaria</name>
    <dbReference type="NCBI Taxonomy" id="370345"/>
    <lineage>
        <taxon>Eukaryota</taxon>
        <taxon>Metazoa</taxon>
        <taxon>Spiralia</taxon>
        <taxon>Lophotrochozoa</taxon>
        <taxon>Mollusca</taxon>
        <taxon>Gastropoda</taxon>
        <taxon>Caenogastropoda</taxon>
        <taxon>Sorbeoconcha</taxon>
        <taxon>Cerithioidea</taxon>
        <taxon>Batillariidae</taxon>
        <taxon>Batillaria</taxon>
    </lineage>
</organism>
<dbReference type="PROSITE" id="PS00028">
    <property type="entry name" value="ZINC_FINGER_C2H2_1"/>
    <property type="match status" value="1"/>
</dbReference>
<evidence type="ECO:0000256" key="5">
    <source>
        <dbReference type="ARBA" id="ARBA00022833"/>
    </source>
</evidence>
<keyword evidence="6" id="KW-0539">Nucleus</keyword>
<evidence type="ECO:0000256" key="6">
    <source>
        <dbReference type="ARBA" id="ARBA00023242"/>
    </source>
</evidence>
<reference evidence="10 11" key="1">
    <citation type="journal article" date="2023" name="Sci. Data">
        <title>Genome assembly of the Korean intertidal mud-creeper Batillaria attramentaria.</title>
        <authorList>
            <person name="Patra A.K."/>
            <person name="Ho P.T."/>
            <person name="Jun S."/>
            <person name="Lee S.J."/>
            <person name="Kim Y."/>
            <person name="Won Y.J."/>
        </authorList>
    </citation>
    <scope>NUCLEOTIDE SEQUENCE [LARGE SCALE GENOMIC DNA]</scope>
    <source>
        <strain evidence="10">Wonlab-2016</strain>
    </source>
</reference>
<dbReference type="PROSITE" id="PS50157">
    <property type="entry name" value="ZINC_FINGER_C2H2_2"/>
    <property type="match status" value="2"/>
</dbReference>
<feature type="domain" description="C2H2-type" evidence="9">
    <location>
        <begin position="633"/>
        <end position="660"/>
    </location>
</feature>
<protein>
    <recommendedName>
        <fullName evidence="9">C2H2-type domain-containing protein</fullName>
    </recommendedName>
</protein>
<dbReference type="PANTHER" id="PTHR24394:SF44">
    <property type="entry name" value="ZINC FINGER PROTEIN 271-LIKE"/>
    <property type="match status" value="1"/>
</dbReference>
<feature type="region of interest" description="Disordered" evidence="8">
    <location>
        <begin position="478"/>
        <end position="499"/>
    </location>
</feature>
<evidence type="ECO:0000259" key="9">
    <source>
        <dbReference type="PROSITE" id="PS50157"/>
    </source>
</evidence>
<dbReference type="SUPFAM" id="SSF57667">
    <property type="entry name" value="beta-beta-alpha zinc fingers"/>
    <property type="match status" value="1"/>
</dbReference>
<accession>A0ABD0K2E1</accession>
<evidence type="ECO:0000256" key="1">
    <source>
        <dbReference type="ARBA" id="ARBA00004123"/>
    </source>
</evidence>
<dbReference type="GO" id="GO:0005634">
    <property type="term" value="C:nucleus"/>
    <property type="evidence" value="ECO:0007669"/>
    <property type="project" value="UniProtKB-SubCell"/>
</dbReference>
<feature type="compositionally biased region" description="Low complexity" evidence="8">
    <location>
        <begin position="368"/>
        <end position="385"/>
    </location>
</feature>
<evidence type="ECO:0000256" key="2">
    <source>
        <dbReference type="ARBA" id="ARBA00022723"/>
    </source>
</evidence>
<feature type="region of interest" description="Disordered" evidence="8">
    <location>
        <begin position="75"/>
        <end position="210"/>
    </location>
</feature>
<comment type="caution">
    <text evidence="10">The sequence shown here is derived from an EMBL/GenBank/DDBJ whole genome shotgun (WGS) entry which is preliminary data.</text>
</comment>
<name>A0ABD0K2E1_9CAEN</name>
<keyword evidence="11" id="KW-1185">Reference proteome</keyword>
<keyword evidence="4 7" id="KW-0863">Zinc-finger</keyword>
<feature type="domain" description="C2H2-type" evidence="9">
    <location>
        <begin position="660"/>
        <end position="688"/>
    </location>
</feature>
<feature type="compositionally biased region" description="Polar residues" evidence="8">
    <location>
        <begin position="164"/>
        <end position="190"/>
    </location>
</feature>
<dbReference type="InterPro" id="IPR036236">
    <property type="entry name" value="Znf_C2H2_sf"/>
</dbReference>
<evidence type="ECO:0000256" key="7">
    <source>
        <dbReference type="PROSITE-ProRule" id="PRU00042"/>
    </source>
</evidence>
<comment type="subcellular location">
    <subcellularLocation>
        <location evidence="1">Nucleus</location>
    </subcellularLocation>
</comment>